<name>A0A2A9CXU0_9ACTN</name>
<evidence type="ECO:0000256" key="2">
    <source>
        <dbReference type="ARBA" id="ARBA00022801"/>
    </source>
</evidence>
<sequence length="472" mass="51901">MTGYLRSAGGALVDDDGPRRLRGIGLGNWLVPEGYMWGLPATSTSPRQIEGLVAAVLGSDRAAQFWDRWRREYVSELDLAEIARAGFDHVRLPLSWRLLCTVDGTLIEDGFVHLDRFLDSCALHGLGVVLDLHAAPGGQTGTNIDDSAGLPELFFDPHWRRLTVRLWRAIAERYAQSTTVLAYDLLNEPLPYHWADDFGDELMSLYQDLTAAVREVDPNHLLMYEGTRWATDFSGFTGRLDDNSALQFHKYWSRPDQASLGHFLEVAGRLDLPLYMGEGGENTLDWNAAAVALYERLGISWCTWPYKTIGRSTSLCAILPPTGWTAFTGFESGRSSAADRARAAQALAELEDRLLTRPEQLNRALFGTLMRKPPLRLPAPAFAQASPGVEVRWPEDFDFSGGQDPDTALAAVVELPAGGLVEYALSAPAGDVTAVVADGEVRIEVVERATDDYRVRVSADRPASLQAVVITA</sequence>
<dbReference type="PANTHER" id="PTHR31297">
    <property type="entry name" value="GLUCAN ENDO-1,6-BETA-GLUCOSIDASE B"/>
    <property type="match status" value="1"/>
</dbReference>
<evidence type="ECO:0000313" key="9">
    <source>
        <dbReference type="EMBL" id="PFG18389.1"/>
    </source>
</evidence>
<keyword evidence="2 7" id="KW-0378">Hydrolase</keyword>
<dbReference type="Gene3D" id="3.20.20.80">
    <property type="entry name" value="Glycosidases"/>
    <property type="match status" value="1"/>
</dbReference>
<dbReference type="Pfam" id="PF00150">
    <property type="entry name" value="Cellulase"/>
    <property type="match status" value="1"/>
</dbReference>
<evidence type="ECO:0000256" key="5">
    <source>
        <dbReference type="ARBA" id="ARBA00023295"/>
    </source>
</evidence>
<keyword evidence="4" id="KW-0119">Carbohydrate metabolism</keyword>
<proteinExistence type="inferred from homology"/>
<dbReference type="InterPro" id="IPR018087">
    <property type="entry name" value="Glyco_hydro_5_CS"/>
</dbReference>
<keyword evidence="6" id="KW-0624">Polysaccharide degradation</keyword>
<dbReference type="OrthoDB" id="4771662at2"/>
<dbReference type="GO" id="GO:0005576">
    <property type="term" value="C:extracellular region"/>
    <property type="evidence" value="ECO:0007669"/>
    <property type="project" value="TreeGrafter"/>
</dbReference>
<dbReference type="Proteomes" id="UP000226079">
    <property type="component" value="Unassembled WGS sequence"/>
</dbReference>
<evidence type="ECO:0000259" key="8">
    <source>
        <dbReference type="Pfam" id="PF00150"/>
    </source>
</evidence>
<keyword evidence="5 7" id="KW-0326">Glycosidase</keyword>
<comment type="similarity">
    <text evidence="1 7">Belongs to the glycosyl hydrolase 5 (cellulase A) family.</text>
</comment>
<evidence type="ECO:0000256" key="1">
    <source>
        <dbReference type="ARBA" id="ARBA00005641"/>
    </source>
</evidence>
<evidence type="ECO:0000256" key="6">
    <source>
        <dbReference type="ARBA" id="ARBA00023326"/>
    </source>
</evidence>
<evidence type="ECO:0000313" key="10">
    <source>
        <dbReference type="Proteomes" id="UP000226079"/>
    </source>
</evidence>
<feature type="domain" description="Glycoside hydrolase family 5" evidence="8">
    <location>
        <begin position="69"/>
        <end position="305"/>
    </location>
</feature>
<dbReference type="EMBL" id="PDJC01000001">
    <property type="protein sequence ID" value="PFG18389.1"/>
    <property type="molecule type" value="Genomic_DNA"/>
</dbReference>
<dbReference type="AlphaFoldDB" id="A0A2A9CXU0"/>
<dbReference type="GO" id="GO:0030245">
    <property type="term" value="P:cellulose catabolic process"/>
    <property type="evidence" value="ECO:0007669"/>
    <property type="project" value="UniProtKB-KW"/>
</dbReference>
<dbReference type="RefSeq" id="WP_098461749.1">
    <property type="nucleotide sequence ID" value="NZ_PDJC01000001.1"/>
</dbReference>
<evidence type="ECO:0000256" key="3">
    <source>
        <dbReference type="ARBA" id="ARBA00023001"/>
    </source>
</evidence>
<dbReference type="InterPro" id="IPR017853">
    <property type="entry name" value="GH"/>
</dbReference>
<gene>
    <name evidence="9" type="ORF">ATK74_2975</name>
</gene>
<dbReference type="PANTHER" id="PTHR31297:SF41">
    <property type="entry name" value="ENDOGLUCANASE, PUTATIVE (AFU_ORTHOLOGUE AFUA_5G01830)-RELATED"/>
    <property type="match status" value="1"/>
</dbReference>
<dbReference type="InterPro" id="IPR001547">
    <property type="entry name" value="Glyco_hydro_5"/>
</dbReference>
<reference evidence="9 10" key="1">
    <citation type="submission" date="2017-10" db="EMBL/GenBank/DDBJ databases">
        <title>Sequencing the genomes of 1000 actinobacteria strains.</title>
        <authorList>
            <person name="Klenk H.-P."/>
        </authorList>
    </citation>
    <scope>NUCLEOTIDE SEQUENCE [LARGE SCALE GENOMIC DNA]</scope>
    <source>
        <strain evidence="9 10">DSM 15597</strain>
    </source>
</reference>
<evidence type="ECO:0000256" key="4">
    <source>
        <dbReference type="ARBA" id="ARBA00023277"/>
    </source>
</evidence>
<protein>
    <submittedName>
        <fullName evidence="9">Cellulase (Glycosyl hydrolase family 5)</fullName>
    </submittedName>
</protein>
<comment type="caution">
    <text evidence="9">The sequence shown here is derived from an EMBL/GenBank/DDBJ whole genome shotgun (WGS) entry which is preliminary data.</text>
</comment>
<accession>A0A2A9CXU0</accession>
<dbReference type="PROSITE" id="PS00659">
    <property type="entry name" value="GLYCOSYL_HYDROL_F5"/>
    <property type="match status" value="1"/>
</dbReference>
<evidence type="ECO:0000256" key="7">
    <source>
        <dbReference type="RuleBase" id="RU361153"/>
    </source>
</evidence>
<keyword evidence="3" id="KW-0136">Cellulose degradation</keyword>
<keyword evidence="10" id="KW-1185">Reference proteome</keyword>
<dbReference type="GO" id="GO:0009986">
    <property type="term" value="C:cell surface"/>
    <property type="evidence" value="ECO:0007669"/>
    <property type="project" value="TreeGrafter"/>
</dbReference>
<dbReference type="SUPFAM" id="SSF51445">
    <property type="entry name" value="(Trans)glycosidases"/>
    <property type="match status" value="1"/>
</dbReference>
<organism evidence="9 10">
    <name type="scientific">Propionicimonas paludicola</name>
    <dbReference type="NCBI Taxonomy" id="185243"/>
    <lineage>
        <taxon>Bacteria</taxon>
        <taxon>Bacillati</taxon>
        <taxon>Actinomycetota</taxon>
        <taxon>Actinomycetes</taxon>
        <taxon>Propionibacteriales</taxon>
        <taxon>Nocardioidaceae</taxon>
        <taxon>Propionicimonas</taxon>
    </lineage>
</organism>
<dbReference type="InterPro" id="IPR050386">
    <property type="entry name" value="Glycosyl_hydrolase_5"/>
</dbReference>
<dbReference type="GO" id="GO:0008422">
    <property type="term" value="F:beta-glucosidase activity"/>
    <property type="evidence" value="ECO:0007669"/>
    <property type="project" value="TreeGrafter"/>
</dbReference>